<dbReference type="EMBL" id="JABTTQ020003304">
    <property type="protein sequence ID" value="KAK6118759.1"/>
    <property type="molecule type" value="Genomic_DNA"/>
</dbReference>
<dbReference type="Gene3D" id="2.160.20.10">
    <property type="entry name" value="Single-stranded right-handed beta-helix, Pectin lyase-like"/>
    <property type="match status" value="1"/>
</dbReference>
<dbReference type="InterPro" id="IPR011050">
    <property type="entry name" value="Pectin_lyase_fold/virulence"/>
</dbReference>
<keyword evidence="3" id="KW-0134">Cell wall</keyword>
<dbReference type="Pfam" id="PF00295">
    <property type="entry name" value="Glyco_hydro_28"/>
    <property type="match status" value="1"/>
</dbReference>
<dbReference type="Proteomes" id="UP001318860">
    <property type="component" value="Unassembled WGS sequence"/>
</dbReference>
<dbReference type="InterPro" id="IPR000743">
    <property type="entry name" value="Glyco_hydro_28"/>
</dbReference>
<evidence type="ECO:0000256" key="5">
    <source>
        <dbReference type="ARBA" id="ARBA00022801"/>
    </source>
</evidence>
<evidence type="ECO:0000256" key="3">
    <source>
        <dbReference type="ARBA" id="ARBA00022512"/>
    </source>
</evidence>
<keyword evidence="6 8" id="KW-0326">Glycosidase</keyword>
<comment type="similarity">
    <text evidence="2 8">Belongs to the glycosyl hydrolase 28 family.</text>
</comment>
<comment type="caution">
    <text evidence="9">The sequence shown here is derived from an EMBL/GenBank/DDBJ whole genome shotgun (WGS) entry which is preliminary data.</text>
</comment>
<proteinExistence type="inferred from homology"/>
<sequence>MNGVRVKTWPASPSAGIARDLHFENIVMNNVSTPVLIDQEYCPYNECDKQVPSRVKISNVSFKDIRGTSASQLAVQIKCSKGNPCENVELSNINLGYHGKNGSATSECANVKPKLTGHLFLPACKVSST</sequence>
<evidence type="ECO:0008006" key="11">
    <source>
        <dbReference type="Google" id="ProtNLM"/>
    </source>
</evidence>
<reference evidence="9 10" key="1">
    <citation type="journal article" date="2021" name="Comput. Struct. Biotechnol. J.">
        <title>De novo genome assembly of the potent medicinal plant Rehmannia glutinosa using nanopore technology.</title>
        <authorList>
            <person name="Ma L."/>
            <person name="Dong C."/>
            <person name="Song C."/>
            <person name="Wang X."/>
            <person name="Zheng X."/>
            <person name="Niu Y."/>
            <person name="Chen S."/>
            <person name="Feng W."/>
        </authorList>
    </citation>
    <scope>NUCLEOTIDE SEQUENCE [LARGE SCALE GENOMIC DNA]</scope>
    <source>
        <strain evidence="9">DH-2019</strain>
    </source>
</reference>
<comment type="subcellular location">
    <subcellularLocation>
        <location evidence="1">Secreted</location>
        <location evidence="1">Cell wall</location>
    </subcellularLocation>
</comment>
<keyword evidence="7" id="KW-0961">Cell wall biogenesis/degradation</keyword>
<accession>A0ABR0U8F0</accession>
<organism evidence="9 10">
    <name type="scientific">Rehmannia glutinosa</name>
    <name type="common">Chinese foxglove</name>
    <dbReference type="NCBI Taxonomy" id="99300"/>
    <lineage>
        <taxon>Eukaryota</taxon>
        <taxon>Viridiplantae</taxon>
        <taxon>Streptophyta</taxon>
        <taxon>Embryophyta</taxon>
        <taxon>Tracheophyta</taxon>
        <taxon>Spermatophyta</taxon>
        <taxon>Magnoliopsida</taxon>
        <taxon>eudicotyledons</taxon>
        <taxon>Gunneridae</taxon>
        <taxon>Pentapetalae</taxon>
        <taxon>asterids</taxon>
        <taxon>lamiids</taxon>
        <taxon>Lamiales</taxon>
        <taxon>Orobanchaceae</taxon>
        <taxon>Rehmannieae</taxon>
        <taxon>Rehmannia</taxon>
    </lineage>
</organism>
<evidence type="ECO:0000256" key="4">
    <source>
        <dbReference type="ARBA" id="ARBA00022525"/>
    </source>
</evidence>
<name>A0ABR0U8F0_REHGL</name>
<dbReference type="SUPFAM" id="SSF51126">
    <property type="entry name" value="Pectin lyase-like"/>
    <property type="match status" value="1"/>
</dbReference>
<evidence type="ECO:0000256" key="8">
    <source>
        <dbReference type="RuleBase" id="RU361169"/>
    </source>
</evidence>
<keyword evidence="10" id="KW-1185">Reference proteome</keyword>
<protein>
    <recommendedName>
        <fullName evidence="11">Polygalacturonase</fullName>
    </recommendedName>
</protein>
<evidence type="ECO:0000256" key="1">
    <source>
        <dbReference type="ARBA" id="ARBA00004191"/>
    </source>
</evidence>
<gene>
    <name evidence="9" type="ORF">DH2020_047506</name>
</gene>
<evidence type="ECO:0000313" key="9">
    <source>
        <dbReference type="EMBL" id="KAK6118759.1"/>
    </source>
</evidence>
<keyword evidence="5 8" id="KW-0378">Hydrolase</keyword>
<keyword evidence="4" id="KW-0964">Secreted</keyword>
<dbReference type="PANTHER" id="PTHR31375">
    <property type="match status" value="1"/>
</dbReference>
<dbReference type="InterPro" id="IPR012334">
    <property type="entry name" value="Pectin_lyas_fold"/>
</dbReference>
<evidence type="ECO:0000256" key="7">
    <source>
        <dbReference type="ARBA" id="ARBA00023316"/>
    </source>
</evidence>
<evidence type="ECO:0000256" key="2">
    <source>
        <dbReference type="ARBA" id="ARBA00008834"/>
    </source>
</evidence>
<evidence type="ECO:0000313" key="10">
    <source>
        <dbReference type="Proteomes" id="UP001318860"/>
    </source>
</evidence>
<evidence type="ECO:0000256" key="6">
    <source>
        <dbReference type="ARBA" id="ARBA00023295"/>
    </source>
</evidence>